<keyword evidence="7 17" id="KW-0808">Transferase</keyword>
<proteinExistence type="inferred from homology"/>
<dbReference type="InterPro" id="IPR039922">
    <property type="entry name" value="POFUT1"/>
</dbReference>
<comment type="subcellular location">
    <subcellularLocation>
        <location evidence="1">Endoplasmic reticulum</location>
    </subcellularLocation>
</comment>
<evidence type="ECO:0000256" key="1">
    <source>
        <dbReference type="ARBA" id="ARBA00004240"/>
    </source>
</evidence>
<dbReference type="Gene3D" id="3.40.50.11350">
    <property type="match status" value="1"/>
</dbReference>
<evidence type="ECO:0000256" key="15">
    <source>
        <dbReference type="ARBA" id="ARBA00047273"/>
    </source>
</evidence>
<keyword evidence="12" id="KW-0294">Fucose metabolism</keyword>
<name>V8N706_OPHHA</name>
<comment type="pathway">
    <text evidence="2">Protein modification; protein glycosylation.</text>
</comment>
<evidence type="ECO:0000256" key="8">
    <source>
        <dbReference type="ARBA" id="ARBA00022824"/>
    </source>
</evidence>
<evidence type="ECO:0000256" key="9">
    <source>
        <dbReference type="ARBA" id="ARBA00022976"/>
    </source>
</evidence>
<dbReference type="Proteomes" id="UP000018936">
    <property type="component" value="Unassembled WGS sequence"/>
</dbReference>
<evidence type="ECO:0000256" key="4">
    <source>
        <dbReference type="ARBA" id="ARBA00012196"/>
    </source>
</evidence>
<dbReference type="Pfam" id="PF10250">
    <property type="entry name" value="O-FucT"/>
    <property type="match status" value="1"/>
</dbReference>
<evidence type="ECO:0000256" key="3">
    <source>
        <dbReference type="ARBA" id="ARBA00010626"/>
    </source>
</evidence>
<evidence type="ECO:0000256" key="12">
    <source>
        <dbReference type="ARBA" id="ARBA00023253"/>
    </source>
</evidence>
<dbReference type="GO" id="GO:0008593">
    <property type="term" value="P:regulation of Notch signaling pathway"/>
    <property type="evidence" value="ECO:0007669"/>
    <property type="project" value="TreeGrafter"/>
</dbReference>
<evidence type="ECO:0000256" key="13">
    <source>
        <dbReference type="ARBA" id="ARBA00023277"/>
    </source>
</evidence>
<evidence type="ECO:0000256" key="10">
    <source>
        <dbReference type="ARBA" id="ARBA00023157"/>
    </source>
</evidence>
<feature type="non-terminal residue" evidence="17">
    <location>
        <position position="199"/>
    </location>
</feature>
<dbReference type="PANTHER" id="PTHR21420">
    <property type="entry name" value="GDP-FUCOSE PROTEIN O-FUCOSYLTRANSFERASE 1"/>
    <property type="match status" value="1"/>
</dbReference>
<evidence type="ECO:0000256" key="5">
    <source>
        <dbReference type="ARBA" id="ARBA00021745"/>
    </source>
</evidence>
<dbReference type="GO" id="GO:0006004">
    <property type="term" value="P:fucose metabolic process"/>
    <property type="evidence" value="ECO:0007669"/>
    <property type="project" value="UniProtKB-KW"/>
</dbReference>
<evidence type="ECO:0000256" key="7">
    <source>
        <dbReference type="ARBA" id="ARBA00022679"/>
    </source>
</evidence>
<dbReference type="PANTHER" id="PTHR21420:SF3">
    <property type="entry name" value="GDP-FUCOSE PROTEIN O-FUCOSYLTRANSFERASE 1"/>
    <property type="match status" value="1"/>
</dbReference>
<dbReference type="InterPro" id="IPR019378">
    <property type="entry name" value="GDP-Fuc_O-FucTrfase"/>
</dbReference>
<evidence type="ECO:0000313" key="18">
    <source>
        <dbReference type="Proteomes" id="UP000018936"/>
    </source>
</evidence>
<evidence type="ECO:0000256" key="6">
    <source>
        <dbReference type="ARBA" id="ARBA00022676"/>
    </source>
</evidence>
<dbReference type="Gene3D" id="3.40.50.11340">
    <property type="match status" value="1"/>
</dbReference>
<evidence type="ECO:0000256" key="11">
    <source>
        <dbReference type="ARBA" id="ARBA00023180"/>
    </source>
</evidence>
<dbReference type="GO" id="GO:0046922">
    <property type="term" value="F:peptide-O-fucosyltransferase activity"/>
    <property type="evidence" value="ECO:0007669"/>
    <property type="project" value="UniProtKB-EC"/>
</dbReference>
<dbReference type="EC" id="2.4.1.221" evidence="4"/>
<dbReference type="UniPathway" id="UPA00378"/>
<dbReference type="GO" id="GO:0005783">
    <property type="term" value="C:endoplasmic reticulum"/>
    <property type="evidence" value="ECO:0007669"/>
    <property type="project" value="UniProtKB-SubCell"/>
</dbReference>
<comment type="similarity">
    <text evidence="3">Belongs to the glycosyltransferase 65 family.</text>
</comment>
<dbReference type="OrthoDB" id="10050276at2759"/>
<reference evidence="17 18" key="1">
    <citation type="journal article" date="2013" name="Proc. Natl. Acad. Sci. U.S.A.">
        <title>The king cobra genome reveals dynamic gene evolution and adaptation in the snake venom system.</title>
        <authorList>
            <person name="Vonk F.J."/>
            <person name="Casewell N.R."/>
            <person name="Henkel C.V."/>
            <person name="Heimberg A.M."/>
            <person name="Jansen H.J."/>
            <person name="McCleary R.J."/>
            <person name="Kerkkamp H.M."/>
            <person name="Vos R.A."/>
            <person name="Guerreiro I."/>
            <person name="Calvete J.J."/>
            <person name="Wuster W."/>
            <person name="Woods A.E."/>
            <person name="Logan J.M."/>
            <person name="Harrison R.A."/>
            <person name="Castoe T.A."/>
            <person name="de Koning A.P."/>
            <person name="Pollock D.D."/>
            <person name="Yandell M."/>
            <person name="Calderon D."/>
            <person name="Renjifo C."/>
            <person name="Currier R.B."/>
            <person name="Salgado D."/>
            <person name="Pla D."/>
            <person name="Sanz L."/>
            <person name="Hyder A.S."/>
            <person name="Ribeiro J.M."/>
            <person name="Arntzen J.W."/>
            <person name="van den Thillart G.E."/>
            <person name="Boetzer M."/>
            <person name="Pirovano W."/>
            <person name="Dirks R.P."/>
            <person name="Spaink H.P."/>
            <person name="Duboule D."/>
            <person name="McGlinn E."/>
            <person name="Kini R.M."/>
            <person name="Richardson M.K."/>
        </authorList>
    </citation>
    <scope>NUCLEOTIDE SEQUENCE</scope>
    <source>
        <tissue evidence="17">Blood</tissue>
    </source>
</reference>
<keyword evidence="8" id="KW-0256">Endoplasmic reticulum</keyword>
<dbReference type="AlphaFoldDB" id="V8N706"/>
<keyword evidence="10" id="KW-1015">Disulfide bond</keyword>
<evidence type="ECO:0000256" key="14">
    <source>
        <dbReference type="ARBA" id="ARBA00033080"/>
    </source>
</evidence>
<dbReference type="GO" id="GO:0007219">
    <property type="term" value="P:Notch signaling pathway"/>
    <property type="evidence" value="ECO:0007669"/>
    <property type="project" value="UniProtKB-KW"/>
</dbReference>
<sequence length="199" mass="23301">MNRTLAVPPWIEYRHHRPPYTNLHIPYQEYFKLAPLLQYHRVISLEEFMEKLAPSHWPPGKRVGYCFEAAAQRSPDKKTCPMKFDRSELFGGVSFSAFYKDVWNQRFPPSEHPVLTLPGAPAQFPVLEEHRPLQRYVVWSDEMAEKGEFYIKTLLLRPYVGIHLRVGSDWVRDRRRGSVAPHDCVGLWLPHLIPNGLQN</sequence>
<evidence type="ECO:0000313" key="17">
    <source>
        <dbReference type="EMBL" id="ETE57895.1"/>
    </source>
</evidence>
<keyword evidence="6 17" id="KW-0328">Glycosyltransferase</keyword>
<gene>
    <name evidence="17" type="primary">Pofut1</name>
    <name evidence="17" type="ORF">L345_16387</name>
</gene>
<keyword evidence="9" id="KW-0914">Notch signaling pathway</keyword>
<keyword evidence="18" id="KW-1185">Reference proteome</keyword>
<accession>V8N706</accession>
<evidence type="ECO:0000256" key="2">
    <source>
        <dbReference type="ARBA" id="ARBA00004922"/>
    </source>
</evidence>
<comment type="catalytic activity">
    <reaction evidence="15">
        <text>L-threonyl-[protein] + GDP-beta-L-fucose = 3-O-(alpha-L-fucosyl)-L-threonyl-[protein] + GDP + H(+)</text>
        <dbReference type="Rhea" id="RHEA:70491"/>
        <dbReference type="Rhea" id="RHEA-COMP:11060"/>
        <dbReference type="Rhea" id="RHEA-COMP:17915"/>
        <dbReference type="ChEBI" id="CHEBI:15378"/>
        <dbReference type="ChEBI" id="CHEBI:30013"/>
        <dbReference type="ChEBI" id="CHEBI:57273"/>
        <dbReference type="ChEBI" id="CHEBI:58189"/>
        <dbReference type="ChEBI" id="CHEBI:189631"/>
        <dbReference type="EC" id="2.4.1.221"/>
    </reaction>
    <physiologicalReaction direction="left-to-right" evidence="15">
        <dbReference type="Rhea" id="RHEA:70492"/>
    </physiologicalReaction>
</comment>
<organism evidence="17 18">
    <name type="scientific">Ophiophagus hannah</name>
    <name type="common">King cobra</name>
    <name type="synonym">Naja hannah</name>
    <dbReference type="NCBI Taxonomy" id="8665"/>
    <lineage>
        <taxon>Eukaryota</taxon>
        <taxon>Metazoa</taxon>
        <taxon>Chordata</taxon>
        <taxon>Craniata</taxon>
        <taxon>Vertebrata</taxon>
        <taxon>Euteleostomi</taxon>
        <taxon>Lepidosauria</taxon>
        <taxon>Squamata</taxon>
        <taxon>Bifurcata</taxon>
        <taxon>Unidentata</taxon>
        <taxon>Episquamata</taxon>
        <taxon>Toxicofera</taxon>
        <taxon>Serpentes</taxon>
        <taxon>Colubroidea</taxon>
        <taxon>Elapidae</taxon>
        <taxon>Elapinae</taxon>
        <taxon>Ophiophagus</taxon>
    </lineage>
</organism>
<dbReference type="EMBL" id="AZIM01007578">
    <property type="protein sequence ID" value="ETE57895.1"/>
    <property type="molecule type" value="Genomic_DNA"/>
</dbReference>
<comment type="catalytic activity">
    <reaction evidence="16">
        <text>L-seryl-[protein] + GDP-beta-L-fucose = 3-O-(alpha-L-fucosyl)-L-seryl-[protein] + GDP + H(+)</text>
        <dbReference type="Rhea" id="RHEA:63644"/>
        <dbReference type="Rhea" id="RHEA-COMP:9863"/>
        <dbReference type="Rhea" id="RHEA-COMP:17914"/>
        <dbReference type="ChEBI" id="CHEBI:15378"/>
        <dbReference type="ChEBI" id="CHEBI:29999"/>
        <dbReference type="ChEBI" id="CHEBI:57273"/>
        <dbReference type="ChEBI" id="CHEBI:58189"/>
        <dbReference type="ChEBI" id="CHEBI:189632"/>
        <dbReference type="EC" id="2.4.1.221"/>
    </reaction>
    <physiologicalReaction direction="left-to-right" evidence="16">
        <dbReference type="Rhea" id="RHEA:63645"/>
    </physiologicalReaction>
</comment>
<keyword evidence="13" id="KW-0119">Carbohydrate metabolism</keyword>
<comment type="caution">
    <text evidence="17">The sequence shown here is derived from an EMBL/GenBank/DDBJ whole genome shotgun (WGS) entry which is preliminary data.</text>
</comment>
<protein>
    <recommendedName>
        <fullName evidence="5">GDP-fucose protein O-fucosyltransferase 1</fullName>
        <ecNumber evidence="4">2.4.1.221</ecNumber>
    </recommendedName>
    <alternativeName>
        <fullName evidence="14">Peptide-O-fucosyltransferase 1</fullName>
    </alternativeName>
</protein>
<evidence type="ECO:0000256" key="16">
    <source>
        <dbReference type="ARBA" id="ARBA00048647"/>
    </source>
</evidence>
<keyword evidence="11" id="KW-0325">Glycoprotein</keyword>